<protein>
    <submittedName>
        <fullName evidence="1">Uncharacterized protein</fullName>
    </submittedName>
</protein>
<dbReference type="EMBL" id="JASBWU010000002">
    <property type="protein sequence ID" value="KAJ9124385.1"/>
    <property type="molecule type" value="Genomic_DNA"/>
</dbReference>
<name>A0ACC2XL92_9TREE</name>
<gene>
    <name evidence="1" type="ORF">QFC22_001185</name>
</gene>
<keyword evidence="2" id="KW-1185">Reference proteome</keyword>
<organism evidence="1 2">
    <name type="scientific">Naganishia vaughanmartiniae</name>
    <dbReference type="NCBI Taxonomy" id="1424756"/>
    <lineage>
        <taxon>Eukaryota</taxon>
        <taxon>Fungi</taxon>
        <taxon>Dikarya</taxon>
        <taxon>Basidiomycota</taxon>
        <taxon>Agaricomycotina</taxon>
        <taxon>Tremellomycetes</taxon>
        <taxon>Filobasidiales</taxon>
        <taxon>Filobasidiaceae</taxon>
        <taxon>Naganishia</taxon>
    </lineage>
</organism>
<accession>A0ACC2XL92</accession>
<evidence type="ECO:0000313" key="2">
    <source>
        <dbReference type="Proteomes" id="UP001243375"/>
    </source>
</evidence>
<evidence type="ECO:0000313" key="1">
    <source>
        <dbReference type="EMBL" id="KAJ9124385.1"/>
    </source>
</evidence>
<dbReference type="Proteomes" id="UP001243375">
    <property type="component" value="Unassembled WGS sequence"/>
</dbReference>
<reference evidence="1" key="1">
    <citation type="submission" date="2023-04" db="EMBL/GenBank/DDBJ databases">
        <title>Draft Genome sequencing of Naganishia species isolated from polar environments using Oxford Nanopore Technology.</title>
        <authorList>
            <person name="Leo P."/>
            <person name="Venkateswaran K."/>
        </authorList>
    </citation>
    <scope>NUCLEOTIDE SEQUENCE</scope>
    <source>
        <strain evidence="1">MNA-CCFEE 5425</strain>
    </source>
</reference>
<comment type="caution">
    <text evidence="1">The sequence shown here is derived from an EMBL/GenBank/DDBJ whole genome shotgun (WGS) entry which is preliminary data.</text>
</comment>
<proteinExistence type="predicted"/>
<sequence>MIDLAFAYIHPSLDLGLGLGNPSISSESAPSPSPPFATFHPRQTTSLTPSSSGIALLSPSSDIYLSTSTACLKPCVRAQGEGTPSPPAAVAGGQPAAYASYCGLGFAGGERDRTRAFRSLFARQQRSTSSSSSSGAINSWAYLPRIRKAGLDEGEKEEEEEGESHAVAVVYPANGSIEPRWMVAYVSAGSGERVRWDCSTLVEEEEGSSKVALWNAEERCAVLPVDDEEQGGGRVVVSLATGNAPLLKTLQIVRLVEMQQHAGPSVVFGILSSLDKGTFQEDQGWSYEPEKIDEEEYYVDEQVIAPSATPTSTSTPKPIPDDARRASEPTRDAPPSADSGVTESTTSPSSSEQGDETSVTSIEEVLDDDVPRTSSCLKGQGEEERDGFVFVAPVTREEGEAPMTGDLHAAERGSHAAEGASSGSKPVRNDDDATVDPTNEQERPAQPTAVVAPRKSFFRFLWITLGLFQSLYFRAISWFRSCWGGPKGADVGGAAGADELVSGEAEGNENEQTPLLNKVRFPLYSF</sequence>